<dbReference type="VEuPathDB" id="VectorBase:LDEU010719"/>
<dbReference type="GO" id="GO:0005768">
    <property type="term" value="C:endosome"/>
    <property type="evidence" value="ECO:0007669"/>
    <property type="project" value="TreeGrafter"/>
</dbReference>
<dbReference type="GO" id="GO:0051125">
    <property type="term" value="P:regulation of actin nucleation"/>
    <property type="evidence" value="ECO:0007669"/>
    <property type="project" value="TreeGrafter"/>
</dbReference>
<dbReference type="STRING" id="299467.A0A443S1H4"/>
<dbReference type="GO" id="GO:0030041">
    <property type="term" value="P:actin filament polymerization"/>
    <property type="evidence" value="ECO:0007669"/>
    <property type="project" value="TreeGrafter"/>
</dbReference>
<evidence type="ECO:0000313" key="2">
    <source>
        <dbReference type="EMBL" id="RWS21321.1"/>
    </source>
</evidence>
<dbReference type="Pfam" id="PF10266">
    <property type="entry name" value="Strumpellin"/>
    <property type="match status" value="1"/>
</dbReference>
<feature type="non-terminal residue" evidence="2">
    <location>
        <position position="340"/>
    </location>
</feature>
<protein>
    <submittedName>
        <fullName evidence="2">WASH complex subunit strumpellin-like protein</fullName>
    </submittedName>
</protein>
<organism evidence="2 3">
    <name type="scientific">Leptotrombidium deliense</name>
    <dbReference type="NCBI Taxonomy" id="299467"/>
    <lineage>
        <taxon>Eukaryota</taxon>
        <taxon>Metazoa</taxon>
        <taxon>Ecdysozoa</taxon>
        <taxon>Arthropoda</taxon>
        <taxon>Chelicerata</taxon>
        <taxon>Arachnida</taxon>
        <taxon>Acari</taxon>
        <taxon>Acariformes</taxon>
        <taxon>Trombidiformes</taxon>
        <taxon>Prostigmata</taxon>
        <taxon>Anystina</taxon>
        <taxon>Parasitengona</taxon>
        <taxon>Trombiculoidea</taxon>
        <taxon>Trombiculidae</taxon>
        <taxon>Leptotrombidium</taxon>
    </lineage>
</organism>
<dbReference type="InterPro" id="IPR019393">
    <property type="entry name" value="WASH_strumpellin"/>
</dbReference>
<dbReference type="PANTHER" id="PTHR15691">
    <property type="entry name" value="WASH COMPLEX SUBUNIT 5"/>
    <property type="match status" value="1"/>
</dbReference>
<dbReference type="GO" id="GO:0007032">
    <property type="term" value="P:endosome organization"/>
    <property type="evidence" value="ECO:0007669"/>
    <property type="project" value="TreeGrafter"/>
</dbReference>
<evidence type="ECO:0000256" key="1">
    <source>
        <dbReference type="ARBA" id="ARBA00006224"/>
    </source>
</evidence>
<dbReference type="GO" id="GO:0140285">
    <property type="term" value="P:endosome fission"/>
    <property type="evidence" value="ECO:0007669"/>
    <property type="project" value="TreeGrafter"/>
</dbReference>
<dbReference type="PANTHER" id="PTHR15691:SF6">
    <property type="entry name" value="WASH COMPLEX SUBUNIT 5"/>
    <property type="match status" value="1"/>
</dbReference>
<sequence length="340" mass="39737">MGDFFDESNACSYNLLRIVSRGNAIIAELLRLSDMVPSVFRNDLKQEYSKYADIIFDFSYFKNADFFENKIESNAQLQEKDDEFRENYVDILTRFYLAFESIHKYGFDLNRYIEDLEDGVYIQQSMESLFLNVDGKQLLCEALFLCGVMLLVVDQKILGSVRERMLVSYYRYSAQRSTSDSNIDDVCNLLRSTGFVQNGRRPANYPEDYFRRMKINQLYLSLVIGRLRSDDIYNQIAAYPFPEHRSTAMSNQASILYVCLYFSPDILNNQYSNMREIVDKFFPDNWVINVYMGIVVNLIEVWEPYKAAKQALNNTLEILSIKSMAQKHSSRLTKLLPQVQ</sequence>
<proteinExistence type="inferred from homology"/>
<dbReference type="EMBL" id="NCKV01012793">
    <property type="protein sequence ID" value="RWS21321.1"/>
    <property type="molecule type" value="Genomic_DNA"/>
</dbReference>
<dbReference type="Proteomes" id="UP000288716">
    <property type="component" value="Unassembled WGS sequence"/>
</dbReference>
<comment type="caution">
    <text evidence="2">The sequence shown here is derived from an EMBL/GenBank/DDBJ whole genome shotgun (WGS) entry which is preliminary data.</text>
</comment>
<dbReference type="OrthoDB" id="565118at2759"/>
<comment type="similarity">
    <text evidence="1">Belongs to the strumpellin family.</text>
</comment>
<name>A0A443S1H4_9ACAR</name>
<keyword evidence="3" id="KW-1185">Reference proteome</keyword>
<gene>
    <name evidence="2" type="ORF">B4U80_02792</name>
</gene>
<dbReference type="AlphaFoldDB" id="A0A443S1H4"/>
<evidence type="ECO:0000313" key="3">
    <source>
        <dbReference type="Proteomes" id="UP000288716"/>
    </source>
</evidence>
<accession>A0A443S1H4</accession>
<dbReference type="GO" id="GO:0071203">
    <property type="term" value="C:WASH complex"/>
    <property type="evidence" value="ECO:0007669"/>
    <property type="project" value="InterPro"/>
</dbReference>
<reference evidence="2 3" key="1">
    <citation type="journal article" date="2018" name="Gigascience">
        <title>Genomes of trombidid mites reveal novel predicted allergens and laterally-transferred genes associated with secondary metabolism.</title>
        <authorList>
            <person name="Dong X."/>
            <person name="Chaisiri K."/>
            <person name="Xia D."/>
            <person name="Armstrong S.D."/>
            <person name="Fang Y."/>
            <person name="Donnelly M.J."/>
            <person name="Kadowaki T."/>
            <person name="McGarry J.W."/>
            <person name="Darby A.C."/>
            <person name="Makepeace B.L."/>
        </authorList>
    </citation>
    <scope>NUCLEOTIDE SEQUENCE [LARGE SCALE GENOMIC DNA]</scope>
    <source>
        <strain evidence="2">UoL-UT</strain>
    </source>
</reference>